<keyword evidence="5" id="KW-1185">Reference proteome</keyword>
<reference evidence="4" key="2">
    <citation type="submission" date="2024-05" db="EMBL/GenBank/DDBJ databases">
        <title>Rhodohalobacter halophilus gen. nov., sp. nov., a moderately halophilic member of the family Balneolaceae.</title>
        <authorList>
            <person name="Xia J."/>
        </authorList>
    </citation>
    <scope>NUCLEOTIDE SEQUENCE</scope>
    <source>
        <strain evidence="4">WB101</strain>
    </source>
</reference>
<name>A0ABS9KIR0_9BACT</name>
<sequence length="430" mass="48544">MNRIGIRHEDKYKFERRTPIMPEHVAELTENGVSVSVEHSGKRIFSDQEYKESGAMIADHLSDSDLIFGVKEMPEDYFQEGKAYVFFSHVIKGQPYNMQMLKNIIDSGATLIDYEKIEDQDGQRLIFFGRFAGLAGMINTLWATGQRYKELGVHSPLAGLKQTYRYESLNDARKSISEAAKKISDNGLPDLMKPLIIAVSGDGNVSKGAMEILDLLPGPYISAEDLKNGDFDQNQDIIKVNLLVDDYMIPKQDRPFDLQHYINNPEQYESSIEDYLPNINVFVNGIYWDENYPRLITKDWLLRKNESGELNLKVIGDITCDIHGSVECTETATAIGEPVFVYDPVNDSYRMGFEGSGIAVMAVDILPSELPKEASIHFSKALKPYLMTMAVADFSVSYEELSLPDPIKSAVIVHRGKLTPKYSYLESYLI</sequence>
<feature type="domain" description="Alanine dehydrogenase/pyridine nucleotide transhydrogenase NAD(H)-binding" evidence="2">
    <location>
        <begin position="181"/>
        <end position="362"/>
    </location>
</feature>
<dbReference type="InterPro" id="IPR051168">
    <property type="entry name" value="AASS"/>
</dbReference>
<proteinExistence type="predicted"/>
<evidence type="ECO:0000313" key="4">
    <source>
        <dbReference type="EMBL" id="MCG2590728.1"/>
    </source>
</evidence>
<dbReference type="InterPro" id="IPR007698">
    <property type="entry name" value="AlaDH/PNT_NAD(H)-bd"/>
</dbReference>
<dbReference type="PANTHER" id="PTHR11133:SF22">
    <property type="entry name" value="ALPHA-AMINOADIPIC SEMIALDEHYDE SYNTHASE, MITOCHONDRIAL"/>
    <property type="match status" value="1"/>
</dbReference>
<organism evidence="4 5">
    <name type="scientific">Rhodohalobacter sulfatireducens</name>
    <dbReference type="NCBI Taxonomy" id="2911366"/>
    <lineage>
        <taxon>Bacteria</taxon>
        <taxon>Pseudomonadati</taxon>
        <taxon>Balneolota</taxon>
        <taxon>Balneolia</taxon>
        <taxon>Balneolales</taxon>
        <taxon>Balneolaceae</taxon>
        <taxon>Rhodohalobacter</taxon>
    </lineage>
</organism>
<dbReference type="RefSeq" id="WP_237856192.1">
    <property type="nucleotide sequence ID" value="NZ_JAKLWS010000041.1"/>
</dbReference>
<protein>
    <submittedName>
        <fullName evidence="4">Bifunctional lysine ketoglutarate reductase /saccharopine dehydrogenase family protein</fullName>
    </submittedName>
</protein>
<feature type="domain" description="Alanine dehydrogenase/pyridine nucleotide transhydrogenase N-terminal" evidence="3">
    <location>
        <begin position="5"/>
        <end position="135"/>
    </location>
</feature>
<evidence type="ECO:0000259" key="3">
    <source>
        <dbReference type="SMART" id="SM01003"/>
    </source>
</evidence>
<dbReference type="Pfam" id="PF05222">
    <property type="entry name" value="AlaDh_PNT_N"/>
    <property type="match status" value="1"/>
</dbReference>
<dbReference type="InterPro" id="IPR007886">
    <property type="entry name" value="AlaDH/PNT_N"/>
</dbReference>
<accession>A0ABS9KIR0</accession>
<dbReference type="Proteomes" id="UP001165366">
    <property type="component" value="Unassembled WGS sequence"/>
</dbReference>
<dbReference type="CDD" id="cd12189">
    <property type="entry name" value="LKR_SDH_like"/>
    <property type="match status" value="1"/>
</dbReference>
<dbReference type="SMART" id="SM01003">
    <property type="entry name" value="AlaDh_PNT_N"/>
    <property type="match status" value="1"/>
</dbReference>
<evidence type="ECO:0000313" key="5">
    <source>
        <dbReference type="Proteomes" id="UP001165366"/>
    </source>
</evidence>
<dbReference type="SUPFAM" id="SSF52283">
    <property type="entry name" value="Formate/glycerate dehydrogenase catalytic domain-like"/>
    <property type="match status" value="1"/>
</dbReference>
<dbReference type="EMBL" id="JAKLWS010000041">
    <property type="protein sequence ID" value="MCG2590728.1"/>
    <property type="molecule type" value="Genomic_DNA"/>
</dbReference>
<dbReference type="Gene3D" id="3.40.50.720">
    <property type="entry name" value="NAD(P)-binding Rossmann-like Domain"/>
    <property type="match status" value="2"/>
</dbReference>
<evidence type="ECO:0000256" key="1">
    <source>
        <dbReference type="ARBA" id="ARBA00023002"/>
    </source>
</evidence>
<gene>
    <name evidence="4" type="ORF">L6773_19295</name>
</gene>
<evidence type="ECO:0000259" key="2">
    <source>
        <dbReference type="SMART" id="SM01002"/>
    </source>
</evidence>
<dbReference type="PANTHER" id="PTHR11133">
    <property type="entry name" value="SACCHAROPINE DEHYDROGENASE"/>
    <property type="match status" value="1"/>
</dbReference>
<comment type="caution">
    <text evidence="4">The sequence shown here is derived from an EMBL/GenBank/DDBJ whole genome shotgun (WGS) entry which is preliminary data.</text>
</comment>
<keyword evidence="1" id="KW-0560">Oxidoreductase</keyword>
<reference evidence="4" key="1">
    <citation type="submission" date="2022-01" db="EMBL/GenBank/DDBJ databases">
        <authorList>
            <person name="Wang Y."/>
        </authorList>
    </citation>
    <scope>NUCLEOTIDE SEQUENCE</scope>
    <source>
        <strain evidence="4">WB101</strain>
    </source>
</reference>
<dbReference type="SMART" id="SM01002">
    <property type="entry name" value="AlaDh_PNT_C"/>
    <property type="match status" value="1"/>
</dbReference>